<feature type="DNA-binding region" description="OmpR/PhoB-type" evidence="7">
    <location>
        <begin position="135"/>
        <end position="233"/>
    </location>
</feature>
<dbReference type="Pfam" id="PF00072">
    <property type="entry name" value="Response_reg"/>
    <property type="match status" value="1"/>
</dbReference>
<feature type="domain" description="OmpR/PhoB-type" evidence="9">
    <location>
        <begin position="135"/>
        <end position="233"/>
    </location>
</feature>
<dbReference type="SMART" id="SM00448">
    <property type="entry name" value="REC"/>
    <property type="match status" value="1"/>
</dbReference>
<dbReference type="Proteomes" id="UP000183413">
    <property type="component" value="Unassembled WGS sequence"/>
</dbReference>
<dbReference type="SUPFAM" id="SSF52172">
    <property type="entry name" value="CheY-like"/>
    <property type="match status" value="1"/>
</dbReference>
<evidence type="ECO:0000256" key="6">
    <source>
        <dbReference type="PROSITE-ProRule" id="PRU00169"/>
    </source>
</evidence>
<evidence type="ECO:0000256" key="1">
    <source>
        <dbReference type="ARBA" id="ARBA00022553"/>
    </source>
</evidence>
<keyword evidence="4 7" id="KW-0238">DNA-binding</keyword>
<dbReference type="PANTHER" id="PTHR48111">
    <property type="entry name" value="REGULATOR OF RPOS"/>
    <property type="match status" value="1"/>
</dbReference>
<dbReference type="GO" id="GO:0032993">
    <property type="term" value="C:protein-DNA complex"/>
    <property type="evidence" value="ECO:0007669"/>
    <property type="project" value="TreeGrafter"/>
</dbReference>
<dbReference type="InterPro" id="IPR001867">
    <property type="entry name" value="OmpR/PhoB-type_DNA-bd"/>
</dbReference>
<evidence type="ECO:0000313" key="11">
    <source>
        <dbReference type="Proteomes" id="UP000183413"/>
    </source>
</evidence>
<dbReference type="GO" id="GO:0006355">
    <property type="term" value="P:regulation of DNA-templated transcription"/>
    <property type="evidence" value="ECO:0007669"/>
    <property type="project" value="InterPro"/>
</dbReference>
<evidence type="ECO:0000256" key="3">
    <source>
        <dbReference type="ARBA" id="ARBA00023015"/>
    </source>
</evidence>
<dbReference type="eggNOG" id="COG0745">
    <property type="taxonomic scope" value="Bacteria"/>
</dbReference>
<dbReference type="Pfam" id="PF00486">
    <property type="entry name" value="Trans_reg_C"/>
    <property type="match status" value="1"/>
</dbReference>
<evidence type="ECO:0000259" key="9">
    <source>
        <dbReference type="PROSITE" id="PS51755"/>
    </source>
</evidence>
<evidence type="ECO:0000259" key="8">
    <source>
        <dbReference type="PROSITE" id="PS50110"/>
    </source>
</evidence>
<dbReference type="Gene3D" id="1.10.10.10">
    <property type="entry name" value="Winged helix-like DNA-binding domain superfamily/Winged helix DNA-binding domain"/>
    <property type="match status" value="1"/>
</dbReference>
<accession>A0A1I4XYH6</accession>
<dbReference type="InterPro" id="IPR016032">
    <property type="entry name" value="Sig_transdc_resp-reg_C-effctor"/>
</dbReference>
<dbReference type="STRING" id="1993.SAMN04489713_1011090"/>
<dbReference type="EMBL" id="FOVH01000001">
    <property type="protein sequence ID" value="SFN30827.1"/>
    <property type="molecule type" value="Genomic_DNA"/>
</dbReference>
<keyword evidence="11" id="KW-1185">Reference proteome</keyword>
<evidence type="ECO:0000256" key="5">
    <source>
        <dbReference type="ARBA" id="ARBA00023163"/>
    </source>
</evidence>
<dbReference type="GO" id="GO:0005829">
    <property type="term" value="C:cytosol"/>
    <property type="evidence" value="ECO:0007669"/>
    <property type="project" value="TreeGrafter"/>
</dbReference>
<dbReference type="InParanoid" id="A0A1I4XYH6"/>
<sequence>MTSPGGSRLAGMRLLVVEDDPGMAALLVRGLRREGYAVDAVAGGQDALWSVRENDYDGVVLDAMIPPPDGFEVCRRMRAEGRWAPVLMLTARDTVPDRVRGLDAGADDYLTKPFALAELLARLRALTRRDPLERPAVLRAGDLVLDPGTRTVRRGGTGIRLSPKEFALLHEFMRRPGDVLSRTHLIEHVWDFAYDGGSNVVDVYVRYLRDKVDRPFGRDTIQTVRGAGYRLAPDA</sequence>
<proteinExistence type="predicted"/>
<dbReference type="SUPFAM" id="SSF46894">
    <property type="entry name" value="C-terminal effector domain of the bipartite response regulators"/>
    <property type="match status" value="1"/>
</dbReference>
<dbReference type="SMART" id="SM00862">
    <property type="entry name" value="Trans_reg_C"/>
    <property type="match status" value="1"/>
</dbReference>
<keyword evidence="3" id="KW-0805">Transcription regulation</keyword>
<dbReference type="PROSITE" id="PS50110">
    <property type="entry name" value="RESPONSE_REGULATORY"/>
    <property type="match status" value="1"/>
</dbReference>
<keyword evidence="1 6" id="KW-0597">Phosphoprotein</keyword>
<evidence type="ECO:0000313" key="10">
    <source>
        <dbReference type="EMBL" id="SFN30827.1"/>
    </source>
</evidence>
<organism evidence="10 11">
    <name type="scientific">Actinomadura madurae</name>
    <dbReference type="NCBI Taxonomy" id="1993"/>
    <lineage>
        <taxon>Bacteria</taxon>
        <taxon>Bacillati</taxon>
        <taxon>Actinomycetota</taxon>
        <taxon>Actinomycetes</taxon>
        <taxon>Streptosporangiales</taxon>
        <taxon>Thermomonosporaceae</taxon>
        <taxon>Actinomadura</taxon>
    </lineage>
</organism>
<gene>
    <name evidence="10" type="ORF">SAMN04489713_1011090</name>
</gene>
<dbReference type="CDD" id="cd17624">
    <property type="entry name" value="REC_OmpR_PmrA-like"/>
    <property type="match status" value="1"/>
</dbReference>
<name>A0A1I4XYH6_9ACTN</name>
<dbReference type="FunFam" id="1.10.10.10:FF:000005">
    <property type="entry name" value="Two-component system response regulator"/>
    <property type="match status" value="1"/>
</dbReference>
<dbReference type="AlphaFoldDB" id="A0A1I4XYH6"/>
<feature type="modified residue" description="4-aspartylphosphate" evidence="6">
    <location>
        <position position="62"/>
    </location>
</feature>
<keyword evidence="2" id="KW-0902">Two-component regulatory system</keyword>
<dbReference type="PROSITE" id="PS51755">
    <property type="entry name" value="OMPR_PHOB"/>
    <property type="match status" value="1"/>
</dbReference>
<dbReference type="InterPro" id="IPR036388">
    <property type="entry name" value="WH-like_DNA-bd_sf"/>
</dbReference>
<protein>
    <submittedName>
        <fullName evidence="10">Two-component system, OmpR family, response regulator</fullName>
    </submittedName>
</protein>
<dbReference type="GO" id="GO:0000976">
    <property type="term" value="F:transcription cis-regulatory region binding"/>
    <property type="evidence" value="ECO:0007669"/>
    <property type="project" value="TreeGrafter"/>
</dbReference>
<evidence type="ECO:0000256" key="7">
    <source>
        <dbReference type="PROSITE-ProRule" id="PRU01091"/>
    </source>
</evidence>
<keyword evidence="5" id="KW-0804">Transcription</keyword>
<dbReference type="FunCoup" id="A0A1I4XYH6">
    <property type="interactions" value="7"/>
</dbReference>
<dbReference type="InterPro" id="IPR011006">
    <property type="entry name" value="CheY-like_superfamily"/>
</dbReference>
<evidence type="ECO:0000256" key="4">
    <source>
        <dbReference type="ARBA" id="ARBA00023125"/>
    </source>
</evidence>
<dbReference type="PANTHER" id="PTHR48111:SF28">
    <property type="entry name" value="TRANSCRIPTIONAL REGULATORY PROTEIN TCRX-RELATED"/>
    <property type="match status" value="1"/>
</dbReference>
<reference evidence="10 11" key="1">
    <citation type="submission" date="2016-10" db="EMBL/GenBank/DDBJ databases">
        <authorList>
            <person name="de Groot N.N."/>
        </authorList>
    </citation>
    <scope>NUCLEOTIDE SEQUENCE [LARGE SCALE GENOMIC DNA]</scope>
    <source>
        <strain evidence="10 11">DSM 43067</strain>
    </source>
</reference>
<feature type="domain" description="Response regulatory" evidence="8">
    <location>
        <begin position="13"/>
        <end position="127"/>
    </location>
</feature>
<dbReference type="Gene3D" id="3.40.50.2300">
    <property type="match status" value="1"/>
</dbReference>
<dbReference type="CDD" id="cd00383">
    <property type="entry name" value="trans_reg_C"/>
    <property type="match status" value="1"/>
</dbReference>
<evidence type="ECO:0000256" key="2">
    <source>
        <dbReference type="ARBA" id="ARBA00023012"/>
    </source>
</evidence>
<dbReference type="Gene3D" id="6.10.250.690">
    <property type="match status" value="1"/>
</dbReference>
<dbReference type="GO" id="GO:0000156">
    <property type="term" value="F:phosphorelay response regulator activity"/>
    <property type="evidence" value="ECO:0007669"/>
    <property type="project" value="TreeGrafter"/>
</dbReference>
<dbReference type="InterPro" id="IPR039420">
    <property type="entry name" value="WalR-like"/>
</dbReference>
<dbReference type="InterPro" id="IPR001789">
    <property type="entry name" value="Sig_transdc_resp-reg_receiver"/>
</dbReference>